<sequence length="77" mass="8736">MSNYAIVRAYTFDDLTESAQNVVLSYDEHPSKSDAVYNADGELIDNDVLWNFDFNVTFSMLRAIPELLKAIANTKDK</sequence>
<evidence type="ECO:0000313" key="2">
    <source>
        <dbReference type="Proteomes" id="UP000316855"/>
    </source>
</evidence>
<name>A0A517VER8_9PLAN</name>
<organism evidence="1 2">
    <name type="scientific">Gimesia algae</name>
    <dbReference type="NCBI Taxonomy" id="2527971"/>
    <lineage>
        <taxon>Bacteria</taxon>
        <taxon>Pseudomonadati</taxon>
        <taxon>Planctomycetota</taxon>
        <taxon>Planctomycetia</taxon>
        <taxon>Planctomycetales</taxon>
        <taxon>Planctomycetaceae</taxon>
        <taxon>Gimesia</taxon>
    </lineage>
</organism>
<evidence type="ECO:0000313" key="1">
    <source>
        <dbReference type="EMBL" id="QDT91508.1"/>
    </source>
</evidence>
<accession>A0A517VER8</accession>
<dbReference type="RefSeq" id="WP_145228439.1">
    <property type="nucleotide sequence ID" value="NZ_CP036343.1"/>
</dbReference>
<dbReference type="EMBL" id="CP036343">
    <property type="protein sequence ID" value="QDT91508.1"/>
    <property type="molecule type" value="Genomic_DNA"/>
</dbReference>
<keyword evidence="2" id="KW-1185">Reference proteome</keyword>
<dbReference type="Proteomes" id="UP000316855">
    <property type="component" value="Chromosome"/>
</dbReference>
<reference evidence="1 2" key="1">
    <citation type="submission" date="2019-02" db="EMBL/GenBank/DDBJ databases">
        <title>Deep-cultivation of Planctomycetes and their phenomic and genomic characterization uncovers novel biology.</title>
        <authorList>
            <person name="Wiegand S."/>
            <person name="Jogler M."/>
            <person name="Boedeker C."/>
            <person name="Pinto D."/>
            <person name="Vollmers J."/>
            <person name="Rivas-Marin E."/>
            <person name="Kohn T."/>
            <person name="Peeters S.H."/>
            <person name="Heuer A."/>
            <person name="Rast P."/>
            <person name="Oberbeckmann S."/>
            <person name="Bunk B."/>
            <person name="Jeske O."/>
            <person name="Meyerdierks A."/>
            <person name="Storesund J.E."/>
            <person name="Kallscheuer N."/>
            <person name="Luecker S."/>
            <person name="Lage O.M."/>
            <person name="Pohl T."/>
            <person name="Merkel B.J."/>
            <person name="Hornburger P."/>
            <person name="Mueller R.-W."/>
            <person name="Bruemmer F."/>
            <person name="Labrenz M."/>
            <person name="Spormann A.M."/>
            <person name="Op den Camp H."/>
            <person name="Overmann J."/>
            <person name="Amann R."/>
            <person name="Jetten M.S.M."/>
            <person name="Mascher T."/>
            <person name="Medema M.H."/>
            <person name="Devos D.P."/>
            <person name="Kaster A.-K."/>
            <person name="Ovreas L."/>
            <person name="Rohde M."/>
            <person name="Galperin M.Y."/>
            <person name="Jogler C."/>
        </authorList>
    </citation>
    <scope>NUCLEOTIDE SEQUENCE [LARGE SCALE GENOMIC DNA]</scope>
    <source>
        <strain evidence="1 2">Pan161</strain>
    </source>
</reference>
<dbReference type="KEGG" id="gax:Pan161_31660"/>
<protein>
    <submittedName>
        <fullName evidence="1">Uncharacterized protein</fullName>
    </submittedName>
</protein>
<dbReference type="AlphaFoldDB" id="A0A517VER8"/>
<gene>
    <name evidence="1" type="ORF">Pan161_31660</name>
</gene>
<proteinExistence type="predicted"/>
<dbReference type="OrthoDB" id="9841949at2"/>